<evidence type="ECO:0000256" key="1">
    <source>
        <dbReference type="ARBA" id="ARBA00008591"/>
    </source>
</evidence>
<keyword evidence="3" id="KW-1185">Reference proteome</keyword>
<dbReference type="InterPro" id="IPR052912">
    <property type="entry name" value="UPF0111_domain"/>
</dbReference>
<dbReference type="PANTHER" id="PTHR37298:SF1">
    <property type="entry name" value="UPF0111 PROTEIN YKAA"/>
    <property type="match status" value="1"/>
</dbReference>
<dbReference type="Pfam" id="PF01865">
    <property type="entry name" value="PhoU_div"/>
    <property type="match status" value="1"/>
</dbReference>
<evidence type="ECO:0000313" key="3">
    <source>
        <dbReference type="Proteomes" id="UP000078463"/>
    </source>
</evidence>
<dbReference type="Gene3D" id="1.20.58.220">
    <property type="entry name" value="Phosphate transport system protein phou homolog 2, domain 2"/>
    <property type="match status" value="1"/>
</dbReference>
<dbReference type="OrthoDB" id="9797568at2"/>
<dbReference type="InterPro" id="IPR018445">
    <property type="entry name" value="Put_Phosphate_transp_reg"/>
</dbReference>
<name>A0A191UDN4_9BURK</name>
<dbReference type="Proteomes" id="UP000078463">
    <property type="component" value="Chromosome"/>
</dbReference>
<accession>A0A191UDN4</accession>
<gene>
    <name evidence="2" type="ORF">A8O14_03085</name>
</gene>
<protein>
    <submittedName>
        <fullName evidence="2">Phosphate transport regulator</fullName>
    </submittedName>
</protein>
<sequence>MFFSKLMPHDGNFFELFNEHAGNIVAASESFLKFVEHYNDEALRAKYTQEVDKAEHACDDVVKEVHRRLHKTFITPIDRDQIFSLINTMDDVADLLQNGTEAMHLYDVKQMTPEMLQMAELCNQCCISMRNAVATLKDISDPEVAKAALKTCDEIDHLESGADRLLSTAITRLFREDIEVRELIKCQRIYELLEEVTDKCEDVANLVEGIVLENS</sequence>
<dbReference type="STRING" id="1743168.A8O14_03085"/>
<dbReference type="AlphaFoldDB" id="A0A191UDN4"/>
<proteinExistence type="inferred from homology"/>
<evidence type="ECO:0000313" key="2">
    <source>
        <dbReference type="EMBL" id="ANI99168.1"/>
    </source>
</evidence>
<organism evidence="2 3">
    <name type="scientific">Polynucleobacter wuianus</name>
    <dbReference type="NCBI Taxonomy" id="1743168"/>
    <lineage>
        <taxon>Bacteria</taxon>
        <taxon>Pseudomonadati</taxon>
        <taxon>Pseudomonadota</taxon>
        <taxon>Betaproteobacteria</taxon>
        <taxon>Burkholderiales</taxon>
        <taxon>Burkholderiaceae</taxon>
        <taxon>Polynucleobacter</taxon>
    </lineage>
</organism>
<dbReference type="InterPro" id="IPR038078">
    <property type="entry name" value="PhoU-like_sf"/>
</dbReference>
<reference evidence="3" key="1">
    <citation type="submission" date="2016-05" db="EMBL/GenBank/DDBJ databases">
        <title>Polynucleobacter sp. QLW-P1FAT50C-4 genome.</title>
        <authorList>
            <person name="Hahn M.W."/>
        </authorList>
    </citation>
    <scope>NUCLEOTIDE SEQUENCE [LARGE SCALE GENOMIC DNA]</scope>
    <source>
        <strain evidence="3">QLW-P1FAT50C-4</strain>
    </source>
</reference>
<dbReference type="EMBL" id="CP015922">
    <property type="protein sequence ID" value="ANI99168.1"/>
    <property type="molecule type" value="Genomic_DNA"/>
</dbReference>
<dbReference type="SUPFAM" id="SSF109755">
    <property type="entry name" value="PhoU-like"/>
    <property type="match status" value="1"/>
</dbReference>
<dbReference type="PANTHER" id="PTHR37298">
    <property type="entry name" value="UPF0111 PROTEIN YKAA"/>
    <property type="match status" value="1"/>
</dbReference>
<dbReference type="RefSeq" id="WP_068948173.1">
    <property type="nucleotide sequence ID" value="NZ_CP015922.1"/>
</dbReference>
<comment type="similarity">
    <text evidence="1">Belongs to the UPF0111 family.</text>
</comment>
<dbReference type="KEGG" id="pwu:A8O14_03085"/>